<gene>
    <name evidence="1" type="ORF">EV681_3117</name>
</gene>
<organism evidence="1 2">
    <name type="scientific">Advenella incenata</name>
    <dbReference type="NCBI Taxonomy" id="267800"/>
    <lineage>
        <taxon>Bacteria</taxon>
        <taxon>Pseudomonadati</taxon>
        <taxon>Pseudomonadota</taxon>
        <taxon>Betaproteobacteria</taxon>
        <taxon>Burkholderiales</taxon>
        <taxon>Alcaligenaceae</taxon>
    </lineage>
</organism>
<evidence type="ECO:0000313" key="2">
    <source>
        <dbReference type="Proteomes" id="UP000293398"/>
    </source>
</evidence>
<accession>A0A4Q7VFE8</accession>
<dbReference type="EMBL" id="SHKO01000002">
    <property type="protein sequence ID" value="RZT94693.1"/>
    <property type="molecule type" value="Genomic_DNA"/>
</dbReference>
<evidence type="ECO:0000313" key="1">
    <source>
        <dbReference type="EMBL" id="RZT94693.1"/>
    </source>
</evidence>
<sequence>MAVLRPSEVAPGMYSQQIVLENHAKSVRPGPVNLKKTIWVMPINMESRSQDGIN</sequence>
<name>A0A4Q7VFE8_9BURK</name>
<proteinExistence type="predicted"/>
<reference evidence="1 2" key="1">
    <citation type="submission" date="2019-02" db="EMBL/GenBank/DDBJ databases">
        <title>Genomic Encyclopedia of Type Strains, Phase IV (KMG-IV): sequencing the most valuable type-strain genomes for metagenomic binning, comparative biology and taxonomic classification.</title>
        <authorList>
            <person name="Goeker M."/>
        </authorList>
    </citation>
    <scope>NUCLEOTIDE SEQUENCE [LARGE SCALE GENOMIC DNA]</scope>
    <source>
        <strain evidence="1 2">DSM 23814</strain>
    </source>
</reference>
<dbReference type="AlphaFoldDB" id="A0A4Q7VFE8"/>
<comment type="caution">
    <text evidence="1">The sequence shown here is derived from an EMBL/GenBank/DDBJ whole genome shotgun (WGS) entry which is preliminary data.</text>
</comment>
<keyword evidence="2" id="KW-1185">Reference proteome</keyword>
<protein>
    <submittedName>
        <fullName evidence="1">Uncharacterized protein</fullName>
    </submittedName>
</protein>
<dbReference type="Proteomes" id="UP000293398">
    <property type="component" value="Unassembled WGS sequence"/>
</dbReference>